<dbReference type="EMBL" id="BAAAQN010000011">
    <property type="protein sequence ID" value="GAA2025780.1"/>
    <property type="molecule type" value="Genomic_DNA"/>
</dbReference>
<organism evidence="1 2">
    <name type="scientific">Catenulispora yoronensis</name>
    <dbReference type="NCBI Taxonomy" id="450799"/>
    <lineage>
        <taxon>Bacteria</taxon>
        <taxon>Bacillati</taxon>
        <taxon>Actinomycetota</taxon>
        <taxon>Actinomycetes</taxon>
        <taxon>Catenulisporales</taxon>
        <taxon>Catenulisporaceae</taxon>
        <taxon>Catenulispora</taxon>
    </lineage>
</organism>
<protein>
    <submittedName>
        <fullName evidence="1">Uncharacterized protein</fullName>
    </submittedName>
</protein>
<keyword evidence="2" id="KW-1185">Reference proteome</keyword>
<evidence type="ECO:0000313" key="2">
    <source>
        <dbReference type="Proteomes" id="UP001500751"/>
    </source>
</evidence>
<dbReference type="Proteomes" id="UP001500751">
    <property type="component" value="Unassembled WGS sequence"/>
</dbReference>
<gene>
    <name evidence="1" type="ORF">GCM10009839_25010</name>
</gene>
<evidence type="ECO:0000313" key="1">
    <source>
        <dbReference type="EMBL" id="GAA2025780.1"/>
    </source>
</evidence>
<proteinExistence type="predicted"/>
<name>A0ABN2U1S4_9ACTN</name>
<comment type="caution">
    <text evidence="1">The sequence shown here is derived from an EMBL/GenBank/DDBJ whole genome shotgun (WGS) entry which is preliminary data.</text>
</comment>
<sequence>MPVAAAGAALLDALLDDALDGPLDARAVLMPSAAATMRIAVRNRLSSLIRGLTDIRNPFPTVAVS</sequence>
<accession>A0ABN2U1S4</accession>
<reference evidence="1 2" key="1">
    <citation type="journal article" date="2019" name="Int. J. Syst. Evol. Microbiol.">
        <title>The Global Catalogue of Microorganisms (GCM) 10K type strain sequencing project: providing services to taxonomists for standard genome sequencing and annotation.</title>
        <authorList>
            <consortium name="The Broad Institute Genomics Platform"/>
            <consortium name="The Broad Institute Genome Sequencing Center for Infectious Disease"/>
            <person name="Wu L."/>
            <person name="Ma J."/>
        </authorList>
    </citation>
    <scope>NUCLEOTIDE SEQUENCE [LARGE SCALE GENOMIC DNA]</scope>
    <source>
        <strain evidence="1 2">JCM 16014</strain>
    </source>
</reference>